<evidence type="ECO:0000313" key="3">
    <source>
        <dbReference type="Proteomes" id="UP000752297"/>
    </source>
</evidence>
<dbReference type="Pfam" id="PF07287">
    <property type="entry name" value="AtuA"/>
    <property type="match status" value="1"/>
</dbReference>
<dbReference type="PANTHER" id="PTHR47708">
    <property type="match status" value="1"/>
</dbReference>
<sequence>MEILLMLCGSTSNNSLIEWKYVMGMNGTITVLTPTGTLGYGFGTEALSRGMELGPQVIAVDAGSTDPGPSYLGSNEPLVSDFGIRRELKQLISAGHKAGIPVIVGSAGGAGTGAQVDRTVALVRDIVAELGIHIKLAWIYSDIPIERAKAAIRAGEVVDFEVGSPLTEEMLDETCNLVAQMGHEPICQALEAGANVIIAGRACDDSVIASYPIWRGADPALAIHMGKILECGAFSAEPFAMDVMLGTIHDEHFVLEPGSINRRASVKSVAAHSLYERENPFSQGGPGHIMDLSDCAFEQINERQVKVTGAKVSDTEDYYIKLEGARLAGYRSICIAGLRCPTLAGSIERLLEEMRVKALDYFAPETLNITFHLYGRNAVMKHLEQSAPSGHELGLLIDVVADNQEMAHAVCHYISGGLLHYHYPEVVNPSGNLAFPYSPSDLDTGPHYEFSAYHLMKVASPTELFPVHFEDL</sequence>
<gene>
    <name evidence="2" type="ORF">KUG47_15545</name>
</gene>
<protein>
    <submittedName>
        <fullName evidence="2">DUF1446 domain-containing protein</fullName>
    </submittedName>
</protein>
<evidence type="ECO:0000313" key="2">
    <source>
        <dbReference type="EMBL" id="MBV2144912.1"/>
    </source>
</evidence>
<keyword evidence="3" id="KW-1185">Reference proteome</keyword>
<organism evidence="2 3">
    <name type="scientific">Falsochrobactrum tianjinense</name>
    <dbReference type="NCBI Taxonomy" id="2706015"/>
    <lineage>
        <taxon>Bacteria</taxon>
        <taxon>Pseudomonadati</taxon>
        <taxon>Pseudomonadota</taxon>
        <taxon>Alphaproteobacteria</taxon>
        <taxon>Hyphomicrobiales</taxon>
        <taxon>Brucellaceae</taxon>
        <taxon>Falsochrobactrum</taxon>
    </lineage>
</organism>
<evidence type="ECO:0000259" key="1">
    <source>
        <dbReference type="Pfam" id="PF07287"/>
    </source>
</evidence>
<comment type="caution">
    <text evidence="2">The sequence shown here is derived from an EMBL/GenBank/DDBJ whole genome shotgun (WGS) entry which is preliminary data.</text>
</comment>
<dbReference type="InterPro" id="IPR010839">
    <property type="entry name" value="AtuA_N"/>
</dbReference>
<dbReference type="PANTHER" id="PTHR47708:SF2">
    <property type="entry name" value="SI:CH73-132F6.5"/>
    <property type="match status" value="1"/>
</dbReference>
<reference evidence="2 3" key="1">
    <citation type="submission" date="2021-06" db="EMBL/GenBank/DDBJ databases">
        <title>Falsochrobactrum tianjin sp.nov., a new petroleum-degrading bacteria isolated from oily soils.</title>
        <authorList>
            <person name="Chen G."/>
            <person name="Chen H."/>
            <person name="Tian J."/>
            <person name="Qing J."/>
            <person name="Zhong L."/>
            <person name="Ma W."/>
            <person name="Song Y."/>
            <person name="Cui X."/>
            <person name="Yan B."/>
        </authorList>
    </citation>
    <scope>NUCLEOTIDE SEQUENCE [LARGE SCALE GENOMIC DNA]</scope>
    <source>
        <strain evidence="2 3">TDYN1</strain>
    </source>
</reference>
<dbReference type="RefSeq" id="WP_217678895.1">
    <property type="nucleotide sequence ID" value="NZ_JAHRVA010000008.1"/>
</dbReference>
<dbReference type="Proteomes" id="UP000752297">
    <property type="component" value="Unassembled WGS sequence"/>
</dbReference>
<proteinExistence type="predicted"/>
<dbReference type="EMBL" id="JAHRVA010000008">
    <property type="protein sequence ID" value="MBV2144912.1"/>
    <property type="molecule type" value="Genomic_DNA"/>
</dbReference>
<accession>A0A949UVJ0</accession>
<name>A0A949UVJ0_9HYPH</name>
<dbReference type="AlphaFoldDB" id="A0A949UVJ0"/>
<feature type="domain" description="Acyclic terpene utilisation N-terminal" evidence="1">
    <location>
        <begin position="86"/>
        <end position="412"/>
    </location>
</feature>